<gene>
    <name evidence="2" type="ORF">A2572_04425</name>
</gene>
<dbReference type="EMBL" id="MFAQ01000041">
    <property type="protein sequence ID" value="OGD81596.1"/>
    <property type="molecule type" value="Genomic_DNA"/>
</dbReference>
<comment type="caution">
    <text evidence="2">The sequence shown here is derived from an EMBL/GenBank/DDBJ whole genome shotgun (WGS) entry which is preliminary data.</text>
</comment>
<sequence>MIVENITTAFTVSCIVQIFHSLEEIFNHFEKRWSLWKTSRATFVTFEVLFSLLFLYTLLFQPSFYAAFAKAFLLLMFANGVWHLFWGWSDRRYVPGLITAPFHILNSAIYFLS</sequence>
<feature type="transmembrane region" description="Helical" evidence="1">
    <location>
        <begin position="93"/>
        <end position="112"/>
    </location>
</feature>
<dbReference type="InterPro" id="IPR025671">
    <property type="entry name" value="HXXEE"/>
</dbReference>
<feature type="transmembrane region" description="Helical" evidence="1">
    <location>
        <begin position="65"/>
        <end position="86"/>
    </location>
</feature>
<proteinExistence type="predicted"/>
<feature type="transmembrane region" description="Helical" evidence="1">
    <location>
        <begin position="41"/>
        <end position="59"/>
    </location>
</feature>
<reference evidence="2 3" key="1">
    <citation type="journal article" date="2016" name="Nat. Commun.">
        <title>Thousands of microbial genomes shed light on interconnected biogeochemical processes in an aquifer system.</title>
        <authorList>
            <person name="Anantharaman K."/>
            <person name="Brown C.T."/>
            <person name="Hug L.A."/>
            <person name="Sharon I."/>
            <person name="Castelle C.J."/>
            <person name="Probst A.J."/>
            <person name="Thomas B.C."/>
            <person name="Singh A."/>
            <person name="Wilkins M.J."/>
            <person name="Karaoz U."/>
            <person name="Brodie E.L."/>
            <person name="Williams K.H."/>
            <person name="Hubbard S.S."/>
            <person name="Banfield J.F."/>
        </authorList>
    </citation>
    <scope>NUCLEOTIDE SEQUENCE [LARGE SCALE GENOMIC DNA]</scope>
</reference>
<evidence type="ECO:0000313" key="2">
    <source>
        <dbReference type="EMBL" id="OGD81596.1"/>
    </source>
</evidence>
<protein>
    <recommendedName>
        <fullName evidence="4">HXXEE domain-containing protein</fullName>
    </recommendedName>
</protein>
<keyword evidence="1" id="KW-1133">Transmembrane helix</keyword>
<dbReference type="AlphaFoldDB" id="A0A1F5FPR1"/>
<evidence type="ECO:0000313" key="3">
    <source>
        <dbReference type="Proteomes" id="UP000179237"/>
    </source>
</evidence>
<name>A0A1F5FPR1_9BACT</name>
<dbReference type="Proteomes" id="UP000179237">
    <property type="component" value="Unassembled WGS sequence"/>
</dbReference>
<accession>A0A1F5FPR1</accession>
<keyword evidence="1" id="KW-0812">Transmembrane</keyword>
<evidence type="ECO:0008006" key="4">
    <source>
        <dbReference type="Google" id="ProtNLM"/>
    </source>
</evidence>
<dbReference type="Pfam" id="PF13787">
    <property type="entry name" value="HXXEE"/>
    <property type="match status" value="1"/>
</dbReference>
<organism evidence="2 3">
    <name type="scientific">Candidatus Collierbacteria bacterium RIFOXYD1_FULL_40_9</name>
    <dbReference type="NCBI Taxonomy" id="1817731"/>
    <lineage>
        <taxon>Bacteria</taxon>
        <taxon>Candidatus Collieribacteriota</taxon>
    </lineage>
</organism>
<evidence type="ECO:0000256" key="1">
    <source>
        <dbReference type="SAM" id="Phobius"/>
    </source>
</evidence>
<keyword evidence="1" id="KW-0472">Membrane</keyword>